<comment type="caution">
    <text evidence="4">The sequence shown here is derived from an EMBL/GenBank/DDBJ whole genome shotgun (WGS) entry which is preliminary data.</text>
</comment>
<evidence type="ECO:0000259" key="2">
    <source>
        <dbReference type="Pfam" id="PF00501"/>
    </source>
</evidence>
<keyword evidence="5" id="KW-1185">Reference proteome</keyword>
<name>A0ABT3T5P0_9GAMM</name>
<dbReference type="Gene3D" id="3.30.300.30">
    <property type="match status" value="1"/>
</dbReference>
<comment type="similarity">
    <text evidence="1">Belongs to the ATP-dependent AMP-binding enzyme family.</text>
</comment>
<evidence type="ECO:0000313" key="4">
    <source>
        <dbReference type="EMBL" id="MCX2977505.1"/>
    </source>
</evidence>
<gene>
    <name evidence="4" type="ORF">EYC82_09085</name>
</gene>
<proteinExistence type="inferred from homology"/>
<dbReference type="InterPro" id="IPR045851">
    <property type="entry name" value="AMP-bd_C_sf"/>
</dbReference>
<reference evidence="4" key="1">
    <citation type="submission" date="2019-02" db="EMBL/GenBank/DDBJ databases">
        <authorList>
            <person name="Li S.-H."/>
        </authorList>
    </citation>
    <scope>NUCLEOTIDE SEQUENCE</scope>
    <source>
        <strain evidence="4">IMCC11814</strain>
    </source>
</reference>
<sequence>MIMPDSGPLNLYSTYSEHFPSPDSVLLETDTGERFTYGDAERESARVANFLHGLGLHKGDRVSVQVEKSPQGLWLFLGTLRAGMVFHPLNTAYTQEELQFFLTDACSSLLVCDTANEVQLRTLCGVVGTPHLYTLGAQGAGTLSQALKPRSTDFAAVDTVASDIAALVYSSGTTGTPKGIMLSHGNLVANASTLVDYWGFTQDDCLLHALPIFHVHGLFVAIGCALMSGCRMRWLSRYAVREVLESLPQSTVMMGVPTYYTRLLAEPAFGAQMCAGMRLFISGSAPLLPDTFSAFEARSGHTILERYGMTETGMNTSNPLKGERRAGTVGFPLPGVDVRICAEDGAPCASGAVGDLQVRGDNVFVGYWNLPGKTAEDFTPDGFFITGDQASVDGTGYISIVGRSKDMVISGGLNIYPREIELLINSIPGIDESAVIGIPDADFGEALVAVVVREEGEAVVSSEEVIEALRERIAGFKVPKTVQIVEELPRNAMGKVQKAELRALYS</sequence>
<dbReference type="CDD" id="cd05941">
    <property type="entry name" value="MCS"/>
    <property type="match status" value="1"/>
</dbReference>
<dbReference type="Gene3D" id="3.40.50.12780">
    <property type="entry name" value="N-terminal domain of ligase-like"/>
    <property type="match status" value="1"/>
</dbReference>
<dbReference type="Proteomes" id="UP001143304">
    <property type="component" value="Unassembled WGS sequence"/>
</dbReference>
<dbReference type="EMBL" id="SHNO01000001">
    <property type="protein sequence ID" value="MCX2977505.1"/>
    <property type="molecule type" value="Genomic_DNA"/>
</dbReference>
<dbReference type="InterPro" id="IPR025110">
    <property type="entry name" value="AMP-bd_C"/>
</dbReference>
<evidence type="ECO:0000259" key="3">
    <source>
        <dbReference type="Pfam" id="PF13193"/>
    </source>
</evidence>
<dbReference type="InterPro" id="IPR042099">
    <property type="entry name" value="ANL_N_sf"/>
</dbReference>
<dbReference type="SUPFAM" id="SSF56801">
    <property type="entry name" value="Acetyl-CoA synthetase-like"/>
    <property type="match status" value="1"/>
</dbReference>
<organism evidence="4 5">
    <name type="scientific">Candidatus Marimicrobium litorale</name>
    <dbReference type="NCBI Taxonomy" id="2518991"/>
    <lineage>
        <taxon>Bacteria</taxon>
        <taxon>Pseudomonadati</taxon>
        <taxon>Pseudomonadota</taxon>
        <taxon>Gammaproteobacteria</taxon>
        <taxon>Cellvibrionales</taxon>
        <taxon>Halieaceae</taxon>
        <taxon>Marimicrobium</taxon>
    </lineage>
</organism>
<dbReference type="Pfam" id="PF00501">
    <property type="entry name" value="AMP-binding"/>
    <property type="match status" value="1"/>
</dbReference>
<protein>
    <submittedName>
        <fullName evidence="4">Malonyl-CoA synthase</fullName>
    </submittedName>
</protein>
<dbReference type="PANTHER" id="PTHR43201">
    <property type="entry name" value="ACYL-COA SYNTHETASE"/>
    <property type="match status" value="1"/>
</dbReference>
<feature type="domain" description="AMP-dependent synthetase/ligase" evidence="2">
    <location>
        <begin position="22"/>
        <end position="368"/>
    </location>
</feature>
<dbReference type="InterPro" id="IPR020845">
    <property type="entry name" value="AMP-binding_CS"/>
</dbReference>
<dbReference type="Pfam" id="PF13193">
    <property type="entry name" value="AMP-binding_C"/>
    <property type="match status" value="1"/>
</dbReference>
<evidence type="ECO:0000313" key="5">
    <source>
        <dbReference type="Proteomes" id="UP001143304"/>
    </source>
</evidence>
<dbReference type="InterPro" id="IPR000873">
    <property type="entry name" value="AMP-dep_synth/lig_dom"/>
</dbReference>
<dbReference type="NCBIfam" id="NF005702">
    <property type="entry name" value="PRK07514.1"/>
    <property type="match status" value="1"/>
</dbReference>
<accession>A0ABT3T5P0</accession>
<dbReference type="PROSITE" id="PS00455">
    <property type="entry name" value="AMP_BINDING"/>
    <property type="match status" value="1"/>
</dbReference>
<dbReference type="PANTHER" id="PTHR43201:SF8">
    <property type="entry name" value="ACYL-COA SYNTHETASE FAMILY MEMBER 3"/>
    <property type="match status" value="1"/>
</dbReference>
<feature type="domain" description="AMP-binding enzyme C-terminal" evidence="3">
    <location>
        <begin position="419"/>
        <end position="495"/>
    </location>
</feature>
<evidence type="ECO:0000256" key="1">
    <source>
        <dbReference type="ARBA" id="ARBA00006432"/>
    </source>
</evidence>